<keyword evidence="10" id="KW-0902">Two-component regulatory system</keyword>
<dbReference type="Proteomes" id="UP000535838">
    <property type="component" value="Unassembled WGS sequence"/>
</dbReference>
<keyword evidence="7" id="KW-0547">Nucleotide-binding</keyword>
<gene>
    <name evidence="15" type="ORF">H7B67_16090</name>
</gene>
<dbReference type="SUPFAM" id="SSF55874">
    <property type="entry name" value="ATPase domain of HSP90 chaperone/DNA topoisomerase II/histidine kinase"/>
    <property type="match status" value="1"/>
</dbReference>
<evidence type="ECO:0000259" key="13">
    <source>
        <dbReference type="PROSITE" id="PS50109"/>
    </source>
</evidence>
<dbReference type="PANTHER" id="PTHR34220">
    <property type="entry name" value="SENSOR HISTIDINE KINASE YPDA"/>
    <property type="match status" value="1"/>
</dbReference>
<evidence type="ECO:0000256" key="5">
    <source>
        <dbReference type="ARBA" id="ARBA00022553"/>
    </source>
</evidence>
<feature type="transmembrane region" description="Helical" evidence="12">
    <location>
        <begin position="287"/>
        <end position="304"/>
    </location>
</feature>
<feature type="domain" description="Histidine kinase" evidence="13">
    <location>
        <begin position="477"/>
        <end position="579"/>
    </location>
</feature>
<evidence type="ECO:0000256" key="11">
    <source>
        <dbReference type="ARBA" id="ARBA00023136"/>
    </source>
</evidence>
<dbReference type="InterPro" id="IPR003660">
    <property type="entry name" value="HAMP_dom"/>
</dbReference>
<keyword evidence="12" id="KW-0812">Transmembrane</keyword>
<dbReference type="PANTHER" id="PTHR34220:SF7">
    <property type="entry name" value="SENSOR HISTIDINE KINASE YPDA"/>
    <property type="match status" value="1"/>
</dbReference>
<evidence type="ECO:0000256" key="4">
    <source>
        <dbReference type="ARBA" id="ARBA00022475"/>
    </source>
</evidence>
<evidence type="ECO:0000256" key="10">
    <source>
        <dbReference type="ARBA" id="ARBA00023012"/>
    </source>
</evidence>
<dbReference type="GO" id="GO:0000155">
    <property type="term" value="F:phosphorelay sensor kinase activity"/>
    <property type="evidence" value="ECO:0007669"/>
    <property type="project" value="InterPro"/>
</dbReference>
<keyword evidence="5" id="KW-0597">Phosphoprotein</keyword>
<dbReference type="PROSITE" id="PS50109">
    <property type="entry name" value="HIS_KIN"/>
    <property type="match status" value="1"/>
</dbReference>
<comment type="subcellular location">
    <subcellularLocation>
        <location evidence="2">Cell membrane</location>
        <topology evidence="2">Multi-pass membrane protein</topology>
    </subcellularLocation>
</comment>
<feature type="domain" description="HAMP" evidence="14">
    <location>
        <begin position="308"/>
        <end position="366"/>
    </location>
</feature>
<keyword evidence="11 12" id="KW-0472">Membrane</keyword>
<dbReference type="Gene3D" id="6.10.340.10">
    <property type="match status" value="1"/>
</dbReference>
<dbReference type="CDD" id="cd06225">
    <property type="entry name" value="HAMP"/>
    <property type="match status" value="1"/>
</dbReference>
<dbReference type="InterPro" id="IPR004358">
    <property type="entry name" value="Sig_transdc_His_kin-like_C"/>
</dbReference>
<keyword evidence="6" id="KW-0808">Transferase</keyword>
<evidence type="ECO:0000256" key="1">
    <source>
        <dbReference type="ARBA" id="ARBA00000085"/>
    </source>
</evidence>
<evidence type="ECO:0000256" key="6">
    <source>
        <dbReference type="ARBA" id="ARBA00022679"/>
    </source>
</evidence>
<dbReference type="SMART" id="SM00304">
    <property type="entry name" value="HAMP"/>
    <property type="match status" value="1"/>
</dbReference>
<name>A0A841T3F5_9BACL</name>
<evidence type="ECO:0000256" key="8">
    <source>
        <dbReference type="ARBA" id="ARBA00022777"/>
    </source>
</evidence>
<evidence type="ECO:0000313" key="16">
    <source>
        <dbReference type="Proteomes" id="UP000535838"/>
    </source>
</evidence>
<comment type="caution">
    <text evidence="15">The sequence shown here is derived from an EMBL/GenBank/DDBJ whole genome shotgun (WGS) entry which is preliminary data.</text>
</comment>
<dbReference type="InterPro" id="IPR010559">
    <property type="entry name" value="Sig_transdc_His_kin_internal"/>
</dbReference>
<evidence type="ECO:0000259" key="14">
    <source>
        <dbReference type="PROSITE" id="PS50885"/>
    </source>
</evidence>
<dbReference type="GO" id="GO:0005524">
    <property type="term" value="F:ATP binding"/>
    <property type="evidence" value="ECO:0007669"/>
    <property type="project" value="UniProtKB-KW"/>
</dbReference>
<keyword evidence="8 15" id="KW-0418">Kinase</keyword>
<accession>A0A841T3F5</accession>
<dbReference type="Pfam" id="PF06580">
    <property type="entry name" value="His_kinase"/>
    <property type="match status" value="1"/>
</dbReference>
<protein>
    <recommendedName>
        <fullName evidence="3">histidine kinase</fullName>
        <ecNumber evidence="3">2.7.13.3</ecNumber>
    </recommendedName>
</protein>
<dbReference type="PRINTS" id="PR00344">
    <property type="entry name" value="BCTRLSENSOR"/>
</dbReference>
<dbReference type="EMBL" id="JACJVQ010000014">
    <property type="protein sequence ID" value="MBB6635641.1"/>
    <property type="molecule type" value="Genomic_DNA"/>
</dbReference>
<dbReference type="InterPro" id="IPR005467">
    <property type="entry name" value="His_kinase_dom"/>
</dbReference>
<proteinExistence type="predicted"/>
<evidence type="ECO:0000313" key="15">
    <source>
        <dbReference type="EMBL" id="MBB6635641.1"/>
    </source>
</evidence>
<dbReference type="RefSeq" id="WP_185120882.1">
    <property type="nucleotide sequence ID" value="NZ_JACJVQ010000014.1"/>
</dbReference>
<dbReference type="InterPro" id="IPR003594">
    <property type="entry name" value="HATPase_dom"/>
</dbReference>
<evidence type="ECO:0000256" key="3">
    <source>
        <dbReference type="ARBA" id="ARBA00012438"/>
    </source>
</evidence>
<sequence length="581" mass="65400">MEKWLGKFRHMKIRNKLSIVIALIVIFAFAFILIAQQYAFSEYDKQLHSKSSQVLNLSSAAIESQLKQIEQSSFNIVADVQLQNVLSRLRSSASDYDDLVLRQDLVDLLIGYSGTEPYMRSIQLIDSRGAETNSGNPASIDSGKRARIMQRAGDAGGGVVWFYPDAQDSALILARDIRSYSNTKFDLDYLGTLIIRIDLDSIVHKLAVGDGELYILSGTDVIYPRKPSLNPTELSGKLTSRTGYFTQKINDETMFISHNRSASSGWTYLNLTPYNQIFERILLIKKIVVYVFIGIFAIAILWGIRFARSLTRPIEELIGRMKLAEKGNFVEANLSATDDANVTMDEIGLLQRTFRLMVERINILITENYSNQLLIKETQFKALQAQINPHFLYNTLESINWIAKMNKQTQISQMVEALGMLLRNSVSVRDPILTLADEIEIVQSYITIQKFRFEERLAFSLEIPERYRSLSIPKLTLQPLVENAIQYALEPSIGVCTITIRSYETESGLNLTVEDDGPGMPADTLAKLRSGELQTNGKGIGLLNIDDRIKLSFGDSYGVQVESRPGHGTRVIVRIPKELEG</sequence>
<dbReference type="PROSITE" id="PS50885">
    <property type="entry name" value="HAMP"/>
    <property type="match status" value="1"/>
</dbReference>
<evidence type="ECO:0000256" key="12">
    <source>
        <dbReference type="SAM" id="Phobius"/>
    </source>
</evidence>
<dbReference type="Gene3D" id="3.30.565.10">
    <property type="entry name" value="Histidine kinase-like ATPase, C-terminal domain"/>
    <property type="match status" value="1"/>
</dbReference>
<reference evidence="15 16" key="1">
    <citation type="submission" date="2020-08" db="EMBL/GenBank/DDBJ databases">
        <title>Cohnella phylogeny.</title>
        <authorList>
            <person name="Dunlap C."/>
        </authorList>
    </citation>
    <scope>NUCLEOTIDE SEQUENCE [LARGE SCALE GENOMIC DNA]</scope>
    <source>
        <strain evidence="15 16">DSM 25241</strain>
    </source>
</reference>
<keyword evidence="9" id="KW-0067">ATP-binding</keyword>
<evidence type="ECO:0000256" key="2">
    <source>
        <dbReference type="ARBA" id="ARBA00004651"/>
    </source>
</evidence>
<dbReference type="AlphaFoldDB" id="A0A841T3F5"/>
<dbReference type="Pfam" id="PF02518">
    <property type="entry name" value="HATPase_c"/>
    <property type="match status" value="1"/>
</dbReference>
<evidence type="ECO:0000256" key="9">
    <source>
        <dbReference type="ARBA" id="ARBA00022840"/>
    </source>
</evidence>
<dbReference type="EC" id="2.7.13.3" evidence="3"/>
<keyword evidence="4" id="KW-1003">Cell membrane</keyword>
<organism evidence="15 16">
    <name type="scientific">Cohnella thailandensis</name>
    <dbReference type="NCBI Taxonomy" id="557557"/>
    <lineage>
        <taxon>Bacteria</taxon>
        <taxon>Bacillati</taxon>
        <taxon>Bacillota</taxon>
        <taxon>Bacilli</taxon>
        <taxon>Bacillales</taxon>
        <taxon>Paenibacillaceae</taxon>
        <taxon>Cohnella</taxon>
    </lineage>
</organism>
<dbReference type="SMART" id="SM00387">
    <property type="entry name" value="HATPase_c"/>
    <property type="match status" value="1"/>
</dbReference>
<dbReference type="InterPro" id="IPR050640">
    <property type="entry name" value="Bact_2-comp_sensor_kinase"/>
</dbReference>
<evidence type="ECO:0000256" key="7">
    <source>
        <dbReference type="ARBA" id="ARBA00022741"/>
    </source>
</evidence>
<dbReference type="InterPro" id="IPR036890">
    <property type="entry name" value="HATPase_C_sf"/>
</dbReference>
<dbReference type="GO" id="GO:0005886">
    <property type="term" value="C:plasma membrane"/>
    <property type="evidence" value="ECO:0007669"/>
    <property type="project" value="UniProtKB-SubCell"/>
</dbReference>
<keyword evidence="12" id="KW-1133">Transmembrane helix</keyword>
<comment type="catalytic activity">
    <reaction evidence="1">
        <text>ATP + protein L-histidine = ADP + protein N-phospho-L-histidine.</text>
        <dbReference type="EC" id="2.7.13.3"/>
    </reaction>
</comment>
<keyword evidence="16" id="KW-1185">Reference proteome</keyword>